<evidence type="ECO:0000313" key="2">
    <source>
        <dbReference type="Proteomes" id="UP000243924"/>
    </source>
</evidence>
<dbReference type="InterPro" id="IPR011989">
    <property type="entry name" value="ARM-like"/>
</dbReference>
<sequence>MSALVSVSSVASAMPWISPNDFPGVRPATAEERAGISRLLSGYNVLYDLADRDFLVHEGDLHVPGHFKSTGPLLVRGDLRVYGVYDDDNLPYGIVAVLGNMQAQHLYSFASLYVQGNLEVEGVIATVYNDFTFEIDGEVNAAGLIVSGKYANFQVGELGFQLDDRYHGAEAMSPAHKLRHENGLRRLRPEFFSSPGFLEAVYKGQTAYCLAVDADALRLAMHQGLPLLRDTEAPPKLPQWLDAAIDFEADDASLLTLIGKDPLVDQLMAAREVLSPVAAEALAPGGDPIVLEWLTQIYPEIAQAHAGENLQPGVAQRLAAAHSTDEATLERIARSPDAEVRAALAMRTDPPVALIRLLAEDAEPAVRSTMLTKGFNVLALEPTALAPLIESADQPLVNALAKASLSIDEIEALLPRMDRMGHIYLAESLWRQALGAQPARMDTEQRVQLIDRLLSMPKMDGIARTYAFLALDGAQQAARIELLEQGDVDERSLVRLVAPEVADWMLTHSDKTGSAPIGLGLNRGLSPERQRQVLALSLKAPENERAQALADLADNDSLDPDVVGALMHEALRLGLPRHTDLADQLLDRGDLPKAALDALVARHGYIEDVALTLLFQAHADADQLKPAVARWYKHEDVASEAATLAGLQGEAYFHGLAKAKSPELRELAAFNHGTPAELIPDLLADEVAEVRYAAGRQPSLTAEQIAELVGSVGSWRNSWDMPVLPAEVWTALLARHQEGVGARLQLMEWAAIAELEARRRAQP</sequence>
<organism evidence="1 2">
    <name type="scientific">Halopseudomonas salegens</name>
    <dbReference type="NCBI Taxonomy" id="1434072"/>
    <lineage>
        <taxon>Bacteria</taxon>
        <taxon>Pseudomonadati</taxon>
        <taxon>Pseudomonadota</taxon>
        <taxon>Gammaproteobacteria</taxon>
        <taxon>Pseudomonadales</taxon>
        <taxon>Pseudomonadaceae</taxon>
        <taxon>Halopseudomonas</taxon>
    </lineage>
</organism>
<dbReference type="Proteomes" id="UP000243924">
    <property type="component" value="Chromosome I"/>
</dbReference>
<keyword evidence="2" id="KW-1185">Reference proteome</keyword>
<accession>A0A1H2G8M7</accession>
<protein>
    <submittedName>
        <fullName evidence="1">Uncharacterized protein</fullName>
    </submittedName>
</protein>
<reference evidence="2" key="1">
    <citation type="submission" date="2016-10" db="EMBL/GenBank/DDBJ databases">
        <authorList>
            <person name="Varghese N."/>
            <person name="Submissions S."/>
        </authorList>
    </citation>
    <scope>NUCLEOTIDE SEQUENCE [LARGE SCALE GENOMIC DNA]</scope>
    <source>
        <strain evidence="2">CECT 8338</strain>
    </source>
</reference>
<dbReference type="RefSeq" id="WP_092386694.1">
    <property type="nucleotide sequence ID" value="NZ_LT629787.1"/>
</dbReference>
<dbReference type="OrthoDB" id="5379203at2"/>
<name>A0A1H2G8M7_9GAMM</name>
<dbReference type="EMBL" id="LT629787">
    <property type="protein sequence ID" value="SDU15849.1"/>
    <property type="molecule type" value="Genomic_DNA"/>
</dbReference>
<gene>
    <name evidence="1" type="ORF">SAMN05216210_2115</name>
</gene>
<dbReference type="Gene3D" id="1.25.10.10">
    <property type="entry name" value="Leucine-rich Repeat Variant"/>
    <property type="match status" value="1"/>
</dbReference>
<dbReference type="STRING" id="1434072.SAMN05216210_2115"/>
<evidence type="ECO:0000313" key="1">
    <source>
        <dbReference type="EMBL" id="SDU15849.1"/>
    </source>
</evidence>
<proteinExistence type="predicted"/>
<dbReference type="AlphaFoldDB" id="A0A1H2G8M7"/>